<name>A0A4E0S2T9_FASHE</name>
<evidence type="ECO:0000259" key="2">
    <source>
        <dbReference type="PROSITE" id="PS50127"/>
    </source>
</evidence>
<dbReference type="EMBL" id="JXXN02000257">
    <property type="protein sequence ID" value="THD28022.1"/>
    <property type="molecule type" value="Genomic_DNA"/>
</dbReference>
<proteinExistence type="predicted"/>
<dbReference type="Proteomes" id="UP000230066">
    <property type="component" value="Unassembled WGS sequence"/>
</dbReference>
<gene>
    <name evidence="3" type="ORF">D915_001088</name>
</gene>
<evidence type="ECO:0000256" key="1">
    <source>
        <dbReference type="SAM" id="MobiDB-lite"/>
    </source>
</evidence>
<accession>A0A4E0S2T9</accession>
<dbReference type="InterPro" id="IPR000608">
    <property type="entry name" value="UBC"/>
</dbReference>
<comment type="caution">
    <text evidence="3">The sequence shown here is derived from an EMBL/GenBank/DDBJ whole genome shotgun (WGS) entry which is preliminary data.</text>
</comment>
<dbReference type="InterPro" id="IPR016135">
    <property type="entry name" value="UBQ-conjugating_enzyme/RWD"/>
</dbReference>
<evidence type="ECO:0000313" key="3">
    <source>
        <dbReference type="EMBL" id="THD28022.1"/>
    </source>
</evidence>
<evidence type="ECO:0000313" key="4">
    <source>
        <dbReference type="Proteomes" id="UP000230066"/>
    </source>
</evidence>
<feature type="region of interest" description="Disordered" evidence="1">
    <location>
        <begin position="414"/>
        <end position="433"/>
    </location>
</feature>
<dbReference type="SUPFAM" id="SSF54495">
    <property type="entry name" value="UBC-like"/>
    <property type="match status" value="1"/>
</dbReference>
<dbReference type="CDD" id="cd23794">
    <property type="entry name" value="UBCc_UBE2F_UBE2M"/>
    <property type="match status" value="1"/>
</dbReference>
<feature type="domain" description="UBC core" evidence="2">
    <location>
        <begin position="7"/>
        <end position="161"/>
    </location>
</feature>
<dbReference type="Pfam" id="PF00179">
    <property type="entry name" value="UQ_con"/>
    <property type="match status" value="1"/>
</dbReference>
<reference evidence="3" key="1">
    <citation type="submission" date="2019-03" db="EMBL/GenBank/DDBJ databases">
        <title>Improved annotation for the trematode Fasciola hepatica.</title>
        <authorList>
            <person name="Choi Y.-J."/>
            <person name="Martin J."/>
            <person name="Mitreva M."/>
        </authorList>
    </citation>
    <scope>NUCLEOTIDE SEQUENCE [LARGE SCALE GENOMIC DNA]</scope>
</reference>
<protein>
    <recommendedName>
        <fullName evidence="2">UBC core domain-containing protein</fullName>
    </recommendedName>
</protein>
<keyword evidence="4" id="KW-1185">Reference proteome</keyword>
<dbReference type="AlphaFoldDB" id="A0A4E0S2T9"/>
<sequence length="743" mass="84012">MSTNRRSFVRELISLAPKVETEFAGQITLSPLEEVNVGEVLVEITPSKGYYAQATFIFQIQATPNYPFQKPIVSCLTSIFHPNVCAYIMEQNVCLNFLNNWSPRYGLKDLLHALLFLFYEPNFDDPWNGSAANPEDGLTMEETIRKSFHGGLINGVRYEPNTAWLIWSAKNASESADHSPKKECLENSSNLLNGPTTQHQQQEQPTTVNYFRETLSGQYASMIAASNDGLNYYCGGQFTIEFAHICRIIVRSTASDMDSAMSVNNFRCYYNAEQCSNDQEERINTFNTLSVTAFTVERHQLEYGGQQSSVYRSWFLYPIQPLDDEPFSDQPLGDSPIFDVDSAENAYQMIGPDYEDAPCLEELGEERSADEQEEPEQPEEPCARTVETVDGVNTEDQNEVELLNLVHLVSESATNDAKPGISNEVPTTESQNDGDETVENVLMAIGPSDSPTITANNADSIDEFVEDEWQGIENVDGARSETNSNMEDDELDNPPDANICREMFQSQKESARRLCPCWWILYQSRWPAYLAPHHMTKIRRIRQRNYFSRASSFVLRSDLFRLGSRCEKGSVFFLVDSLSLSPFSPIVNRAFTIPDRKRKTVTWYGLDWYSVSDAFRPIHNHQSITPRNHLHIPILPFSVFYLHNWIAYMSRVELYGSGLGYSRPLNAGTLSSMGSTCLSPASLGCGQCCYADGWPLWLLWRVSRVLSRFMAFCCMKPVRLSDGSDLGSVDTNVSFPFSDLDEI</sequence>
<dbReference type="PROSITE" id="PS50127">
    <property type="entry name" value="UBC_2"/>
    <property type="match status" value="1"/>
</dbReference>
<dbReference type="PANTHER" id="PTHR24068">
    <property type="entry name" value="UBIQUITIN-CONJUGATING ENZYME E2"/>
    <property type="match status" value="1"/>
</dbReference>
<dbReference type="Gene3D" id="3.10.110.10">
    <property type="entry name" value="Ubiquitin Conjugating Enzyme"/>
    <property type="match status" value="1"/>
</dbReference>
<dbReference type="SMART" id="SM00212">
    <property type="entry name" value="UBCc"/>
    <property type="match status" value="1"/>
</dbReference>
<organism evidence="3 4">
    <name type="scientific">Fasciola hepatica</name>
    <name type="common">Liver fluke</name>
    <dbReference type="NCBI Taxonomy" id="6192"/>
    <lineage>
        <taxon>Eukaryota</taxon>
        <taxon>Metazoa</taxon>
        <taxon>Spiralia</taxon>
        <taxon>Lophotrochozoa</taxon>
        <taxon>Platyhelminthes</taxon>
        <taxon>Trematoda</taxon>
        <taxon>Digenea</taxon>
        <taxon>Plagiorchiida</taxon>
        <taxon>Echinostomata</taxon>
        <taxon>Echinostomatoidea</taxon>
        <taxon>Fasciolidae</taxon>
        <taxon>Fasciola</taxon>
    </lineage>
</organism>